<organism evidence="3 4">
    <name type="scientific">Discina gigas</name>
    <dbReference type="NCBI Taxonomy" id="1032678"/>
    <lineage>
        <taxon>Eukaryota</taxon>
        <taxon>Fungi</taxon>
        <taxon>Dikarya</taxon>
        <taxon>Ascomycota</taxon>
        <taxon>Pezizomycotina</taxon>
        <taxon>Pezizomycetes</taxon>
        <taxon>Pezizales</taxon>
        <taxon>Discinaceae</taxon>
        <taxon>Discina</taxon>
    </lineage>
</organism>
<evidence type="ECO:0000313" key="4">
    <source>
        <dbReference type="Proteomes" id="UP001447188"/>
    </source>
</evidence>
<dbReference type="Proteomes" id="UP001447188">
    <property type="component" value="Unassembled WGS sequence"/>
</dbReference>
<evidence type="ECO:0000313" key="3">
    <source>
        <dbReference type="EMBL" id="KAL0631044.1"/>
    </source>
</evidence>
<protein>
    <recommendedName>
        <fullName evidence="2">CorA-like transporter domain-containing protein</fullName>
    </recommendedName>
</protein>
<evidence type="ECO:0000256" key="1">
    <source>
        <dbReference type="SAM" id="MobiDB-lite"/>
    </source>
</evidence>
<reference evidence="3 4" key="1">
    <citation type="submission" date="2024-02" db="EMBL/GenBank/DDBJ databases">
        <title>Discinaceae phylogenomics.</title>
        <authorList>
            <person name="Dirks A.C."/>
            <person name="James T.Y."/>
        </authorList>
    </citation>
    <scope>NUCLEOTIDE SEQUENCE [LARGE SCALE GENOMIC DNA]</scope>
    <source>
        <strain evidence="3 4">ACD0624</strain>
    </source>
</reference>
<sequence>MTNIPGSEQWRKYPLNMAGFDPVRMDGELEHGRIDLRSKDLFDEISESSLEVLESGGQGGGLSVKTFENEGLLDDHLKEKEISRNRYYAVYQEHSWGKMSIHREMFMKLLSQFQVFSYFLDVVYSFCEKVRPKNEGYNAFSDSISSDKSSGSGYGEEKSTPSIPSKLIIETLSPESCYILRYVEQHQRPGRGNPWSVRQTGVYHKFEIPTQNNTWIFLQPCTRFIERLEQLNGMDCNFSVHLLLLSSSVGSWREYIDWLEEKFTELSGVAISSRLGNHQGPAREDFPLDFSDIQRAEDLRIKLLHLSFTLDLGTEAIADMKRGAEKLQAIPEAASLKDELSQYTASLSRFSSTMLSHKRRAELLLRYLEGTSLLLQNILDERRSEAVFRIAEITGKQSTTMLDLSMKSTWDARSMRTITVVALVYLPPTFVA</sequence>
<feature type="domain" description="CorA-like transporter" evidence="2">
    <location>
        <begin position="8"/>
        <end position="267"/>
    </location>
</feature>
<feature type="compositionally biased region" description="Low complexity" evidence="1">
    <location>
        <begin position="141"/>
        <end position="151"/>
    </location>
</feature>
<keyword evidence="4" id="KW-1185">Reference proteome</keyword>
<proteinExistence type="predicted"/>
<feature type="non-terminal residue" evidence="3">
    <location>
        <position position="432"/>
    </location>
</feature>
<name>A0ABR3G536_9PEZI</name>
<evidence type="ECO:0000259" key="2">
    <source>
        <dbReference type="Pfam" id="PF26616"/>
    </source>
</evidence>
<dbReference type="InterPro" id="IPR058257">
    <property type="entry name" value="CorA-like_dom"/>
</dbReference>
<accession>A0ABR3G536</accession>
<comment type="caution">
    <text evidence="3">The sequence shown here is derived from an EMBL/GenBank/DDBJ whole genome shotgun (WGS) entry which is preliminary data.</text>
</comment>
<dbReference type="EMBL" id="JBBBZM010000310">
    <property type="protein sequence ID" value="KAL0631044.1"/>
    <property type="molecule type" value="Genomic_DNA"/>
</dbReference>
<gene>
    <name evidence="3" type="ORF">Q9L58_010100</name>
</gene>
<dbReference type="Pfam" id="PF26616">
    <property type="entry name" value="CorA-like"/>
    <property type="match status" value="1"/>
</dbReference>
<feature type="region of interest" description="Disordered" evidence="1">
    <location>
        <begin position="141"/>
        <end position="161"/>
    </location>
</feature>